<dbReference type="GO" id="GO:0004789">
    <property type="term" value="F:thiamine-phosphate diphosphorylase activity"/>
    <property type="evidence" value="ECO:0007669"/>
    <property type="project" value="TreeGrafter"/>
</dbReference>
<keyword evidence="2" id="KW-0784">Thiamine biosynthesis</keyword>
<dbReference type="CDD" id="cd00564">
    <property type="entry name" value="TMP_TenI"/>
    <property type="match status" value="1"/>
</dbReference>
<dbReference type="InterPro" id="IPR013785">
    <property type="entry name" value="Aldolase_TIM"/>
</dbReference>
<reference evidence="4 5" key="1">
    <citation type="journal article" date="2021" name="Microorganisms">
        <title>Bacterial Dimethylsulfoniopropionate Biosynthesis in the East China Sea.</title>
        <authorList>
            <person name="Liu J."/>
            <person name="Zhang Y."/>
            <person name="Liu J."/>
            <person name="Zhong H."/>
            <person name="Williams B.T."/>
            <person name="Zheng Y."/>
            <person name="Curson A.R.J."/>
            <person name="Sun C."/>
            <person name="Sun H."/>
            <person name="Song D."/>
            <person name="Wagner Mackenzie B."/>
            <person name="Bermejo Martinez A."/>
            <person name="Todd J.D."/>
            <person name="Zhang X.H."/>
        </authorList>
    </citation>
    <scope>NUCLEOTIDE SEQUENCE [LARGE SCALE GENOMIC DNA]</scope>
    <source>
        <strain evidence="4 5">ESS08</strain>
    </source>
</reference>
<evidence type="ECO:0000313" key="5">
    <source>
        <dbReference type="Proteomes" id="UP000761411"/>
    </source>
</evidence>
<keyword evidence="5" id="KW-1185">Reference proteome</keyword>
<dbReference type="AlphaFoldDB" id="A0A944GXD2"/>
<accession>A0A944GXD2</accession>
<dbReference type="Pfam" id="PF02581">
    <property type="entry name" value="TMP-TENI"/>
    <property type="match status" value="1"/>
</dbReference>
<dbReference type="SUPFAM" id="SSF51391">
    <property type="entry name" value="Thiamin phosphate synthase"/>
    <property type="match status" value="1"/>
</dbReference>
<dbReference type="GO" id="GO:0005737">
    <property type="term" value="C:cytoplasm"/>
    <property type="evidence" value="ECO:0007669"/>
    <property type="project" value="TreeGrafter"/>
</dbReference>
<evidence type="ECO:0000256" key="2">
    <source>
        <dbReference type="ARBA" id="ARBA00022977"/>
    </source>
</evidence>
<organism evidence="4 5">
    <name type="scientific">Mesobacillus boroniphilus</name>
    <dbReference type="NCBI Taxonomy" id="308892"/>
    <lineage>
        <taxon>Bacteria</taxon>
        <taxon>Bacillati</taxon>
        <taxon>Bacillota</taxon>
        <taxon>Bacilli</taxon>
        <taxon>Bacillales</taxon>
        <taxon>Bacillaceae</taxon>
        <taxon>Mesobacillus</taxon>
    </lineage>
</organism>
<dbReference type="GO" id="GO:0009228">
    <property type="term" value="P:thiamine biosynthetic process"/>
    <property type="evidence" value="ECO:0007669"/>
    <property type="project" value="UniProtKB-KW"/>
</dbReference>
<dbReference type="InterPro" id="IPR022998">
    <property type="entry name" value="ThiamineP_synth_TenI"/>
</dbReference>
<dbReference type="InterPro" id="IPR036206">
    <property type="entry name" value="ThiamineP_synth_sf"/>
</dbReference>
<dbReference type="PANTHER" id="PTHR20857:SF22">
    <property type="entry name" value="THIAZOLE TAUTOMERASE"/>
    <property type="match status" value="1"/>
</dbReference>
<protein>
    <submittedName>
        <fullName evidence="4">Thiazole tautomerase TenI</fullName>
    </submittedName>
</protein>
<comment type="caution">
    <text evidence="4">The sequence shown here is derived from an EMBL/GenBank/DDBJ whole genome shotgun (WGS) entry which is preliminary data.</text>
</comment>
<sequence length="205" mass="21974">MKKQLHVISDGKLTLDAFADIAGKIEPFTDKFHLREKQSTAKDLTKGIQLLVNKGIPLQKIIINDRADVAWSSNTGVQLAYHSLPIHQVKKSFPGLTAGCSVHSYSEAIEAARHGADYLLYGHVFVTRSKEGLPAKGLGELTSIAGKINTPVIAIGGIKPENVHQAMASGADGIAVMSGILHAEDPFKAARLYYEKLNQGGIAHG</sequence>
<dbReference type="Proteomes" id="UP000761411">
    <property type="component" value="Unassembled WGS sequence"/>
</dbReference>
<evidence type="ECO:0000259" key="3">
    <source>
        <dbReference type="Pfam" id="PF02581"/>
    </source>
</evidence>
<dbReference type="EMBL" id="QTKX01000002">
    <property type="protein sequence ID" value="MBS8265868.1"/>
    <property type="molecule type" value="Genomic_DNA"/>
</dbReference>
<name>A0A944GXD2_9BACI</name>
<evidence type="ECO:0000313" key="4">
    <source>
        <dbReference type="EMBL" id="MBS8265868.1"/>
    </source>
</evidence>
<dbReference type="PANTHER" id="PTHR20857">
    <property type="entry name" value="THIAMINE-PHOSPHATE PYROPHOSPHORYLASE"/>
    <property type="match status" value="1"/>
</dbReference>
<proteinExistence type="predicted"/>
<dbReference type="Gene3D" id="3.20.20.70">
    <property type="entry name" value="Aldolase class I"/>
    <property type="match status" value="1"/>
</dbReference>
<dbReference type="RefSeq" id="WP_213370572.1">
    <property type="nucleotide sequence ID" value="NZ_QTKX01000002.1"/>
</dbReference>
<evidence type="ECO:0000256" key="1">
    <source>
        <dbReference type="ARBA" id="ARBA00004948"/>
    </source>
</evidence>
<feature type="domain" description="Thiamine phosphate synthase/TenI" evidence="3">
    <location>
        <begin position="29"/>
        <end position="180"/>
    </location>
</feature>
<comment type="pathway">
    <text evidence="1">Cofactor biosynthesis; thiamine diphosphate biosynthesis.</text>
</comment>
<gene>
    <name evidence="4" type="ORF">DYI25_15680</name>
</gene>